<feature type="compositionally biased region" description="Basic and acidic residues" evidence="1">
    <location>
        <begin position="29"/>
        <end position="38"/>
    </location>
</feature>
<dbReference type="GO" id="GO:0045892">
    <property type="term" value="P:negative regulation of DNA-templated transcription"/>
    <property type="evidence" value="ECO:0007669"/>
    <property type="project" value="InterPro"/>
</dbReference>
<dbReference type="GO" id="GO:0000976">
    <property type="term" value="F:transcription cis-regulatory region binding"/>
    <property type="evidence" value="ECO:0007669"/>
    <property type="project" value="TreeGrafter"/>
</dbReference>
<dbReference type="GO" id="GO:0005634">
    <property type="term" value="C:nucleus"/>
    <property type="evidence" value="ECO:0007669"/>
    <property type="project" value="InterPro"/>
</dbReference>
<feature type="compositionally biased region" description="Basic and acidic residues" evidence="1">
    <location>
        <begin position="1"/>
        <end position="12"/>
    </location>
</feature>
<dbReference type="GO" id="GO:0030915">
    <property type="term" value="C:Smc5-Smc6 complex"/>
    <property type="evidence" value="ECO:0007669"/>
    <property type="project" value="InterPro"/>
</dbReference>
<sequence>MEKRGSISDSRRNNRGGIEENTLAILDTADPHKDSQDANDDRIDFLEAVRFASIVPENGTPPTSKMLAAVFEILRAGKSLELLMSSYQLLCELDQHFPRVYLSASQSNESRHLVVRDEAWLPFVLSSDTVANERELREANGKNGKNGKNTSGLFDLTGFHELIQELTAVAHKSNFEGSDTKCLGNLLLFQYLVSVIEGDFVPHNIMYKETSNWNLLKECLLNALLGSRRISYKALMKDCLFKFCGLYQDLGGASDSSELSKSSMENSYDYSTAMAIAFPELRKKTCTAMQKLLRMIMELDMSKKQADMEGLTTRSDGARTPLIEIILDELTYDRDLLSPFLQVFDEPRWKLEIILQFFRKYIPKPSVRTRRSNGSSEDLSLNGILKCFSNGTSTKNIVKKISVDVVQLLLAHALLALLSMPSEQHIEDTPDCKELIGGSIMEICKNITTAFNSLKTVDENIEILPFGKEALFAAATILSSTS</sequence>
<protein>
    <recommendedName>
        <fullName evidence="4">Negative regulator of systemic acquired resistance SNI1</fullName>
    </recommendedName>
</protein>
<dbReference type="GO" id="GO:0006974">
    <property type="term" value="P:DNA damage response"/>
    <property type="evidence" value="ECO:0007669"/>
    <property type="project" value="InterPro"/>
</dbReference>
<dbReference type="EMBL" id="BPVZ01000118">
    <property type="protein sequence ID" value="GKV36796.1"/>
    <property type="molecule type" value="Genomic_DNA"/>
</dbReference>
<dbReference type="GO" id="GO:0010113">
    <property type="term" value="P:negative regulation of systemic acquired resistance"/>
    <property type="evidence" value="ECO:0007669"/>
    <property type="project" value="TreeGrafter"/>
</dbReference>
<proteinExistence type="predicted"/>
<name>A0AAV5LHM4_9ROSI</name>
<dbReference type="PANTHER" id="PTHR37243:SF2">
    <property type="entry name" value="NEGATIVE REGULATOR OF SYSTEMIC ACQUIRED RESISTANCE SNI1"/>
    <property type="match status" value="1"/>
</dbReference>
<gene>
    <name evidence="2" type="ORF">SLEP1_g44889</name>
</gene>
<evidence type="ECO:0008006" key="4">
    <source>
        <dbReference type="Google" id="ProtNLM"/>
    </source>
</evidence>
<organism evidence="2 3">
    <name type="scientific">Rubroshorea leprosula</name>
    <dbReference type="NCBI Taxonomy" id="152421"/>
    <lineage>
        <taxon>Eukaryota</taxon>
        <taxon>Viridiplantae</taxon>
        <taxon>Streptophyta</taxon>
        <taxon>Embryophyta</taxon>
        <taxon>Tracheophyta</taxon>
        <taxon>Spermatophyta</taxon>
        <taxon>Magnoliopsida</taxon>
        <taxon>eudicotyledons</taxon>
        <taxon>Gunneridae</taxon>
        <taxon>Pentapetalae</taxon>
        <taxon>rosids</taxon>
        <taxon>malvids</taxon>
        <taxon>Malvales</taxon>
        <taxon>Dipterocarpaceae</taxon>
        <taxon>Rubroshorea</taxon>
    </lineage>
</organism>
<feature type="region of interest" description="Disordered" evidence="1">
    <location>
        <begin position="1"/>
        <end position="38"/>
    </location>
</feature>
<dbReference type="AlphaFoldDB" id="A0AAV5LHM4"/>
<evidence type="ECO:0000313" key="2">
    <source>
        <dbReference type="EMBL" id="GKV36796.1"/>
    </source>
</evidence>
<dbReference type="PANTHER" id="PTHR37243">
    <property type="entry name" value="NEGATIVE REGULATOR OF SYSTEMIC ACQUIRED RESISTANCE SNI1"/>
    <property type="match status" value="1"/>
</dbReference>
<evidence type="ECO:0000256" key="1">
    <source>
        <dbReference type="SAM" id="MobiDB-lite"/>
    </source>
</evidence>
<reference evidence="2 3" key="1">
    <citation type="journal article" date="2021" name="Commun. Biol.">
        <title>The genome of Shorea leprosula (Dipterocarpaceae) highlights the ecological relevance of drought in aseasonal tropical rainforests.</title>
        <authorList>
            <person name="Ng K.K.S."/>
            <person name="Kobayashi M.J."/>
            <person name="Fawcett J.A."/>
            <person name="Hatakeyama M."/>
            <person name="Paape T."/>
            <person name="Ng C.H."/>
            <person name="Ang C.C."/>
            <person name="Tnah L.H."/>
            <person name="Lee C.T."/>
            <person name="Nishiyama T."/>
            <person name="Sese J."/>
            <person name="O'Brien M.J."/>
            <person name="Copetti D."/>
            <person name="Mohd Noor M.I."/>
            <person name="Ong R.C."/>
            <person name="Putra M."/>
            <person name="Sireger I.Z."/>
            <person name="Indrioko S."/>
            <person name="Kosugi Y."/>
            <person name="Izuno A."/>
            <person name="Isagi Y."/>
            <person name="Lee S.L."/>
            <person name="Shimizu K.K."/>
        </authorList>
    </citation>
    <scope>NUCLEOTIDE SEQUENCE [LARGE SCALE GENOMIC DNA]</scope>
    <source>
        <strain evidence="2">214</strain>
    </source>
</reference>
<dbReference type="InterPro" id="IPR034561">
    <property type="entry name" value="SNI1"/>
</dbReference>
<dbReference type="Proteomes" id="UP001054252">
    <property type="component" value="Unassembled WGS sequence"/>
</dbReference>
<evidence type="ECO:0000313" key="3">
    <source>
        <dbReference type="Proteomes" id="UP001054252"/>
    </source>
</evidence>
<comment type="caution">
    <text evidence="2">The sequence shown here is derived from an EMBL/GenBank/DDBJ whole genome shotgun (WGS) entry which is preliminary data.</text>
</comment>
<keyword evidence="3" id="KW-1185">Reference proteome</keyword>
<accession>A0AAV5LHM4</accession>